<dbReference type="Proteomes" id="UP000050863">
    <property type="component" value="Unassembled WGS sequence"/>
</dbReference>
<dbReference type="Pfam" id="PF13356">
    <property type="entry name" value="Arm-DNA-bind_3"/>
    <property type="match status" value="1"/>
</dbReference>
<comment type="similarity">
    <text evidence="1">Belongs to the 'phage' integrase family.</text>
</comment>
<dbReference type="InterPro" id="IPR053876">
    <property type="entry name" value="Phage_int_M"/>
</dbReference>
<evidence type="ECO:0008006" key="10">
    <source>
        <dbReference type="Google" id="ProtNLM"/>
    </source>
</evidence>
<dbReference type="PROSITE" id="PS51900">
    <property type="entry name" value="CB"/>
    <property type="match status" value="1"/>
</dbReference>
<dbReference type="GO" id="GO:0003677">
    <property type="term" value="F:DNA binding"/>
    <property type="evidence" value="ECO:0007669"/>
    <property type="project" value="UniProtKB-UniRule"/>
</dbReference>
<dbReference type="PROSITE" id="PS51898">
    <property type="entry name" value="TYR_RECOMBINASE"/>
    <property type="match status" value="1"/>
</dbReference>
<evidence type="ECO:0000259" key="7">
    <source>
        <dbReference type="PROSITE" id="PS51900"/>
    </source>
</evidence>
<feature type="domain" description="Tyr recombinase" evidence="6">
    <location>
        <begin position="215"/>
        <end position="402"/>
    </location>
</feature>
<dbReference type="RefSeq" id="WP_057834840.1">
    <property type="nucleotide sequence ID" value="NZ_LLXZ01000054.1"/>
</dbReference>
<proteinExistence type="inferred from homology"/>
<protein>
    <recommendedName>
        <fullName evidence="10">Integrase</fullName>
    </recommendedName>
</protein>
<sequence>MQFTFRTLEALKPDPADVAAKRYREHFADGTGETAPGLAIRVAPTGRRTFTFHYTFDGKRARMDLGQFPAFSLADARNAVTAARQALAAKPPRDPRNIRDDEQAAAAAGLTVAQVIERYLADPDVAKLRTVDQIRRILRNEFGKFIGDKSVADLTRRDLAECLDRVRQRGAQTYAGHCHTHMRLCFDWAVRVAAILESNPMESIAKPAGPEQHGEKVRAMDDDELAAFWNGVRDALPPLGRDVYARVLKLALLTGCRISEVAEIQPGEIRDGVLTIPGARTKNKKPHPIPLNSTMLELLGNDLDNPWGLVNDTPVTGPRLTVLFSGRDISKRLGSAKGYTIHGLRRTCATYLDEMGFPESTISLCLNHSPKREKRPDAGAAVTRRYIKAKQSTMQRRAAALMELKRQAFDEWTRCVLGTAQG</sequence>
<dbReference type="InterPro" id="IPR010998">
    <property type="entry name" value="Integrase_recombinase_N"/>
</dbReference>
<keyword evidence="4" id="KW-0233">DNA recombination</keyword>
<dbReference type="SUPFAM" id="SSF56349">
    <property type="entry name" value="DNA breaking-rejoining enzymes"/>
    <property type="match status" value="1"/>
</dbReference>
<evidence type="ECO:0000259" key="6">
    <source>
        <dbReference type="PROSITE" id="PS51898"/>
    </source>
</evidence>
<evidence type="ECO:0000256" key="4">
    <source>
        <dbReference type="ARBA" id="ARBA00023172"/>
    </source>
</evidence>
<dbReference type="InterPro" id="IPR038488">
    <property type="entry name" value="Integrase_DNA-bd_sf"/>
</dbReference>
<reference evidence="8 9" key="1">
    <citation type="submission" date="2014-03" db="EMBL/GenBank/DDBJ databases">
        <title>Bradyrhizobium valentinum sp. nov., isolated from effective nodules of Lupinus mariae-josephae, a lupine endemic of basic-lime soils in Eastern Spain.</title>
        <authorList>
            <person name="Duran D."/>
            <person name="Rey L."/>
            <person name="Navarro A."/>
            <person name="Busquets A."/>
            <person name="Imperial J."/>
            <person name="Ruiz-Argueso T."/>
        </authorList>
    </citation>
    <scope>NUCLEOTIDE SEQUENCE [LARGE SCALE GENOMIC DNA]</scope>
    <source>
        <strain evidence="8 9">PAC68</strain>
    </source>
</reference>
<name>A0A0R3LS62_9BRAD</name>
<comment type="caution">
    <text evidence="8">The sequence shown here is derived from an EMBL/GenBank/DDBJ whole genome shotgun (WGS) entry which is preliminary data.</text>
</comment>
<dbReference type="InterPro" id="IPR011010">
    <property type="entry name" value="DNA_brk_join_enz"/>
</dbReference>
<dbReference type="Pfam" id="PF00589">
    <property type="entry name" value="Phage_integrase"/>
    <property type="match status" value="1"/>
</dbReference>
<dbReference type="PANTHER" id="PTHR30629:SF2">
    <property type="entry name" value="PROPHAGE INTEGRASE INTS-RELATED"/>
    <property type="match status" value="1"/>
</dbReference>
<dbReference type="Gene3D" id="3.30.160.390">
    <property type="entry name" value="Integrase, DNA-binding domain"/>
    <property type="match status" value="1"/>
</dbReference>
<evidence type="ECO:0000256" key="1">
    <source>
        <dbReference type="ARBA" id="ARBA00008857"/>
    </source>
</evidence>
<keyword evidence="3 5" id="KW-0238">DNA-binding</keyword>
<dbReference type="GO" id="GO:0006310">
    <property type="term" value="P:DNA recombination"/>
    <property type="evidence" value="ECO:0007669"/>
    <property type="project" value="UniProtKB-KW"/>
</dbReference>
<keyword evidence="2" id="KW-0229">DNA integration</keyword>
<gene>
    <name evidence="8" type="ORF">CQ12_21435</name>
</gene>
<evidence type="ECO:0000313" key="9">
    <source>
        <dbReference type="Proteomes" id="UP000050863"/>
    </source>
</evidence>
<dbReference type="Gene3D" id="1.10.150.130">
    <property type="match status" value="1"/>
</dbReference>
<evidence type="ECO:0000313" key="8">
    <source>
        <dbReference type="EMBL" id="KRR10833.1"/>
    </source>
</evidence>
<accession>A0A0R3LS62</accession>
<evidence type="ECO:0000256" key="5">
    <source>
        <dbReference type="PROSITE-ProRule" id="PRU01248"/>
    </source>
</evidence>
<dbReference type="EMBL" id="LLXZ01000054">
    <property type="protein sequence ID" value="KRR10833.1"/>
    <property type="molecule type" value="Genomic_DNA"/>
</dbReference>
<evidence type="ECO:0000256" key="3">
    <source>
        <dbReference type="ARBA" id="ARBA00023125"/>
    </source>
</evidence>
<dbReference type="InterPro" id="IPR002104">
    <property type="entry name" value="Integrase_catalytic"/>
</dbReference>
<dbReference type="GO" id="GO:0015074">
    <property type="term" value="P:DNA integration"/>
    <property type="evidence" value="ECO:0007669"/>
    <property type="project" value="UniProtKB-KW"/>
</dbReference>
<evidence type="ECO:0000256" key="2">
    <source>
        <dbReference type="ARBA" id="ARBA00022908"/>
    </source>
</evidence>
<organism evidence="8 9">
    <name type="scientific">Bradyrhizobium jicamae</name>
    <dbReference type="NCBI Taxonomy" id="280332"/>
    <lineage>
        <taxon>Bacteria</taxon>
        <taxon>Pseudomonadati</taxon>
        <taxon>Pseudomonadota</taxon>
        <taxon>Alphaproteobacteria</taxon>
        <taxon>Hyphomicrobiales</taxon>
        <taxon>Nitrobacteraceae</taxon>
        <taxon>Bradyrhizobium</taxon>
    </lineage>
</organism>
<dbReference type="InterPro" id="IPR013762">
    <property type="entry name" value="Integrase-like_cat_sf"/>
</dbReference>
<dbReference type="InterPro" id="IPR044068">
    <property type="entry name" value="CB"/>
</dbReference>
<dbReference type="InterPro" id="IPR050808">
    <property type="entry name" value="Phage_Integrase"/>
</dbReference>
<dbReference type="AlphaFoldDB" id="A0A0R3LS62"/>
<dbReference type="InterPro" id="IPR025166">
    <property type="entry name" value="Integrase_DNA_bind_dom"/>
</dbReference>
<dbReference type="PANTHER" id="PTHR30629">
    <property type="entry name" value="PROPHAGE INTEGRASE"/>
    <property type="match status" value="1"/>
</dbReference>
<dbReference type="Pfam" id="PF22022">
    <property type="entry name" value="Phage_int_M"/>
    <property type="match status" value="1"/>
</dbReference>
<dbReference type="OrthoDB" id="7615137at2"/>
<feature type="domain" description="Core-binding (CB)" evidence="7">
    <location>
        <begin position="110"/>
        <end position="190"/>
    </location>
</feature>
<dbReference type="Gene3D" id="1.10.443.10">
    <property type="entry name" value="Intergrase catalytic core"/>
    <property type="match status" value="1"/>
</dbReference>
<keyword evidence="9" id="KW-1185">Reference proteome</keyword>